<evidence type="ECO:0000313" key="22">
    <source>
        <dbReference type="EMBL" id="SSX02345.1"/>
    </source>
</evidence>
<sequence length="515" mass="59376">MNGLGIKPPLPVPQLPELNLSHSLKQGHRKHRTNPPKLFFKHEISMNKSLGLRNESGAHAISFRENGNETSAALLSPKYKKDANLSYYEQRFDQITRIGEGSFGEVFKVRSKDDGKYYAIKKSKQYFRSEHYRAERLEEVRRYEQFSNHENCVTLHRAWEEDERLFMQMELCQGSLEDYARDFALKNERIPEDEVWSFLLDLLLAIKGLHDQNLIHLDIKLENILITEDKICKLADFGLVYDLTSKGHAVEGDSRYIAPEVLQGQFSKAADIFSLGACILELACNIELESNGPLWQQLREGQLPKEFVEELSPDLQALIKWMLEPNPSQRPNVNTLLSHPRIATIQKSRTRFWGINMYRKRIWRKLCNWTQFFISLFLTIITWFHLKPRLRRKRLGDTSVCSIDSIDNDDSSVQITPSHANQSIPKNTPSVRIVNSTPLNTSGLHFRNRLKRDGVNLSRTLLGFESSDDENDDVSFASDIQRLNDSNQGTPNTSQDNSSIICKKLFEQPGEFSDY</sequence>
<keyword evidence="4" id="KW-0597">Phosphoprotein</keyword>
<dbReference type="PANTHER" id="PTHR11042:SF183">
    <property type="entry name" value="MEMBRANE-ASSOCIATED TYROSINE- AND THREONINE-SPECIFIC CDC2-INHIBITORY KINASE"/>
    <property type="match status" value="1"/>
</dbReference>
<name>A0A336KGE2_CULSO</name>
<dbReference type="EMBL" id="UFQS01000280">
    <property type="protein sequence ID" value="SSX02345.1"/>
    <property type="molecule type" value="Genomic_DNA"/>
</dbReference>
<evidence type="ECO:0000256" key="12">
    <source>
        <dbReference type="ARBA" id="ARBA00023136"/>
    </source>
</evidence>
<dbReference type="GO" id="GO:0005524">
    <property type="term" value="F:ATP binding"/>
    <property type="evidence" value="ECO:0007669"/>
    <property type="project" value="UniProtKB-UniRule"/>
</dbReference>
<evidence type="ECO:0000256" key="8">
    <source>
        <dbReference type="ARBA" id="ARBA00022777"/>
    </source>
</evidence>
<dbReference type="GO" id="GO:0004674">
    <property type="term" value="F:protein serine/threonine kinase activity"/>
    <property type="evidence" value="ECO:0007669"/>
    <property type="project" value="UniProtKB-KW"/>
</dbReference>
<keyword evidence="9 19" id="KW-0067">ATP-binding</keyword>
<evidence type="ECO:0000256" key="16">
    <source>
        <dbReference type="ARBA" id="ARBA00048679"/>
    </source>
</evidence>
<dbReference type="Pfam" id="PF00069">
    <property type="entry name" value="Pkinase"/>
    <property type="match status" value="1"/>
</dbReference>
<dbReference type="InterPro" id="IPR011009">
    <property type="entry name" value="Kinase-like_dom_sf"/>
</dbReference>
<comment type="subcellular location">
    <subcellularLocation>
        <location evidence="1">Golgi apparatus membrane</location>
        <topology evidence="1">Peripheral membrane protein</topology>
    </subcellularLocation>
</comment>
<feature type="transmembrane region" description="Helical" evidence="20">
    <location>
        <begin position="369"/>
        <end position="386"/>
    </location>
</feature>
<dbReference type="FunFam" id="3.30.200.20:FF:000280">
    <property type="entry name" value="membrane-associated tyrosine- and threonine-specific cdc2-inhibitory kinase"/>
    <property type="match status" value="1"/>
</dbReference>
<feature type="binding site" evidence="19">
    <location>
        <position position="122"/>
    </location>
    <ligand>
        <name>ATP</name>
        <dbReference type="ChEBI" id="CHEBI:30616"/>
    </ligand>
</feature>
<accession>A0A336KGE2</accession>
<dbReference type="EC" id="2.7.11.1" evidence="2"/>
<evidence type="ECO:0000256" key="20">
    <source>
        <dbReference type="SAM" id="Phobius"/>
    </source>
</evidence>
<dbReference type="GO" id="GO:0051321">
    <property type="term" value="P:meiotic cell cycle"/>
    <property type="evidence" value="ECO:0007669"/>
    <property type="project" value="TreeGrafter"/>
</dbReference>
<evidence type="ECO:0000256" key="18">
    <source>
        <dbReference type="ARBA" id="ARBA00084081"/>
    </source>
</evidence>
<evidence type="ECO:0000256" key="5">
    <source>
        <dbReference type="ARBA" id="ARBA00022679"/>
    </source>
</evidence>
<dbReference type="GO" id="GO:0000139">
    <property type="term" value="C:Golgi membrane"/>
    <property type="evidence" value="ECO:0007669"/>
    <property type="project" value="UniProtKB-SubCell"/>
</dbReference>
<keyword evidence="10" id="KW-0460">Magnesium</keyword>
<dbReference type="InterPro" id="IPR050339">
    <property type="entry name" value="CC_SR_Kinase"/>
</dbReference>
<dbReference type="PANTHER" id="PTHR11042">
    <property type="entry name" value="EUKARYOTIC TRANSLATION INITIATION FACTOR 2-ALPHA KINASE EIF2-ALPHA KINASE -RELATED"/>
    <property type="match status" value="1"/>
</dbReference>
<dbReference type="InterPro" id="IPR008271">
    <property type="entry name" value="Ser/Thr_kinase_AS"/>
</dbReference>
<evidence type="ECO:0000256" key="4">
    <source>
        <dbReference type="ARBA" id="ARBA00022553"/>
    </source>
</evidence>
<dbReference type="GO" id="GO:0005634">
    <property type="term" value="C:nucleus"/>
    <property type="evidence" value="ECO:0007669"/>
    <property type="project" value="TreeGrafter"/>
</dbReference>
<reference evidence="23" key="2">
    <citation type="submission" date="2018-07" db="EMBL/GenBank/DDBJ databases">
        <authorList>
            <person name="Quirk P.G."/>
            <person name="Krulwich T.A."/>
        </authorList>
    </citation>
    <scope>NUCLEOTIDE SEQUENCE</scope>
</reference>
<protein>
    <recommendedName>
        <fullName evidence="17">Membrane-associated tyrosine- and threonine-specific cdc2-inhibitory kinase</fullName>
        <ecNumber evidence="2">2.7.11.1</ecNumber>
    </recommendedName>
    <alternativeName>
        <fullName evidence="18">Myt1 kinase</fullName>
    </alternativeName>
</protein>
<evidence type="ECO:0000256" key="10">
    <source>
        <dbReference type="ARBA" id="ARBA00022842"/>
    </source>
</evidence>
<evidence type="ECO:0000256" key="19">
    <source>
        <dbReference type="PROSITE-ProRule" id="PRU10141"/>
    </source>
</evidence>
<dbReference type="InterPro" id="IPR000719">
    <property type="entry name" value="Prot_kinase_dom"/>
</dbReference>
<evidence type="ECO:0000256" key="11">
    <source>
        <dbReference type="ARBA" id="ARBA00023034"/>
    </source>
</evidence>
<keyword evidence="13" id="KW-0131">Cell cycle</keyword>
<evidence type="ECO:0000259" key="21">
    <source>
        <dbReference type="PROSITE" id="PS50011"/>
    </source>
</evidence>
<keyword evidence="5" id="KW-0808">Transferase</keyword>
<dbReference type="InterPro" id="IPR017441">
    <property type="entry name" value="Protein_kinase_ATP_BS"/>
</dbReference>
<evidence type="ECO:0000256" key="7">
    <source>
        <dbReference type="ARBA" id="ARBA00022741"/>
    </source>
</evidence>
<keyword evidence="11" id="KW-0333">Golgi apparatus</keyword>
<comment type="catalytic activity">
    <reaction evidence="15">
        <text>L-threonyl-[protein] + ATP = O-phospho-L-threonyl-[protein] + ADP + H(+)</text>
        <dbReference type="Rhea" id="RHEA:46608"/>
        <dbReference type="Rhea" id="RHEA-COMP:11060"/>
        <dbReference type="Rhea" id="RHEA-COMP:11605"/>
        <dbReference type="ChEBI" id="CHEBI:15378"/>
        <dbReference type="ChEBI" id="CHEBI:30013"/>
        <dbReference type="ChEBI" id="CHEBI:30616"/>
        <dbReference type="ChEBI" id="CHEBI:61977"/>
        <dbReference type="ChEBI" id="CHEBI:456216"/>
        <dbReference type="EC" id="2.7.11.1"/>
    </reaction>
</comment>
<evidence type="ECO:0000256" key="9">
    <source>
        <dbReference type="ARBA" id="ARBA00022840"/>
    </source>
</evidence>
<dbReference type="FunFam" id="1.10.510.10:FF:000315">
    <property type="entry name" value="membrane-associated tyrosine- and threonine-specific cdc2-inhibitory kinase"/>
    <property type="match status" value="1"/>
</dbReference>
<evidence type="ECO:0000256" key="13">
    <source>
        <dbReference type="ARBA" id="ARBA00023306"/>
    </source>
</evidence>
<comment type="catalytic activity">
    <reaction evidence="16">
        <text>L-seryl-[protein] + ATP = O-phospho-L-seryl-[protein] + ADP + H(+)</text>
        <dbReference type="Rhea" id="RHEA:17989"/>
        <dbReference type="Rhea" id="RHEA-COMP:9863"/>
        <dbReference type="Rhea" id="RHEA-COMP:11604"/>
        <dbReference type="ChEBI" id="CHEBI:15378"/>
        <dbReference type="ChEBI" id="CHEBI:29999"/>
        <dbReference type="ChEBI" id="CHEBI:30616"/>
        <dbReference type="ChEBI" id="CHEBI:83421"/>
        <dbReference type="ChEBI" id="CHEBI:456216"/>
        <dbReference type="EC" id="2.7.11.1"/>
    </reaction>
</comment>
<evidence type="ECO:0000256" key="6">
    <source>
        <dbReference type="ARBA" id="ARBA00022723"/>
    </source>
</evidence>
<dbReference type="PROSITE" id="PS00108">
    <property type="entry name" value="PROTEIN_KINASE_ST"/>
    <property type="match status" value="1"/>
</dbReference>
<dbReference type="AlphaFoldDB" id="A0A336KGE2"/>
<dbReference type="PROSITE" id="PS00107">
    <property type="entry name" value="PROTEIN_KINASE_ATP"/>
    <property type="match status" value="1"/>
</dbReference>
<evidence type="ECO:0000256" key="2">
    <source>
        <dbReference type="ARBA" id="ARBA00012513"/>
    </source>
</evidence>
<evidence type="ECO:0000256" key="17">
    <source>
        <dbReference type="ARBA" id="ARBA00074601"/>
    </source>
</evidence>
<keyword evidence="20" id="KW-1133">Transmembrane helix</keyword>
<dbReference type="PROSITE" id="PS50011">
    <property type="entry name" value="PROTEIN_KINASE_DOM"/>
    <property type="match status" value="1"/>
</dbReference>
<dbReference type="GO" id="GO:0046872">
    <property type="term" value="F:metal ion binding"/>
    <property type="evidence" value="ECO:0007669"/>
    <property type="project" value="UniProtKB-KW"/>
</dbReference>
<dbReference type="Gene3D" id="3.30.200.20">
    <property type="entry name" value="Phosphorylase Kinase, domain 1"/>
    <property type="match status" value="1"/>
</dbReference>
<dbReference type="VEuPathDB" id="VectorBase:CSON007441"/>
<dbReference type="SUPFAM" id="SSF56112">
    <property type="entry name" value="Protein kinase-like (PK-like)"/>
    <property type="match status" value="1"/>
</dbReference>
<dbReference type="GO" id="GO:0110031">
    <property type="term" value="P:negative regulation of G2/MI transition of meiotic cell cycle"/>
    <property type="evidence" value="ECO:0007669"/>
    <property type="project" value="TreeGrafter"/>
</dbReference>
<evidence type="ECO:0000256" key="3">
    <source>
        <dbReference type="ARBA" id="ARBA00022527"/>
    </source>
</evidence>
<dbReference type="Gene3D" id="1.10.510.10">
    <property type="entry name" value="Transferase(Phosphotransferase) domain 1"/>
    <property type="match status" value="1"/>
</dbReference>
<keyword evidence="8" id="KW-0418">Kinase</keyword>
<organism evidence="22">
    <name type="scientific">Culicoides sonorensis</name>
    <name type="common">Biting midge</name>
    <dbReference type="NCBI Taxonomy" id="179676"/>
    <lineage>
        <taxon>Eukaryota</taxon>
        <taxon>Metazoa</taxon>
        <taxon>Ecdysozoa</taxon>
        <taxon>Arthropoda</taxon>
        <taxon>Hexapoda</taxon>
        <taxon>Insecta</taxon>
        <taxon>Pterygota</taxon>
        <taxon>Neoptera</taxon>
        <taxon>Endopterygota</taxon>
        <taxon>Diptera</taxon>
        <taxon>Nematocera</taxon>
        <taxon>Chironomoidea</taxon>
        <taxon>Ceratopogonidae</taxon>
        <taxon>Ceratopogoninae</taxon>
        <taxon>Culicoides</taxon>
        <taxon>Monoculicoides</taxon>
    </lineage>
</organism>
<feature type="domain" description="Protein kinase" evidence="21">
    <location>
        <begin position="92"/>
        <end position="342"/>
    </location>
</feature>
<gene>
    <name evidence="22" type="primary">CSON007441</name>
</gene>
<keyword evidence="12 20" id="KW-0472">Membrane</keyword>
<evidence type="ECO:0000256" key="1">
    <source>
        <dbReference type="ARBA" id="ARBA00004395"/>
    </source>
</evidence>
<keyword evidence="20" id="KW-0812">Transmembrane</keyword>
<evidence type="ECO:0000256" key="15">
    <source>
        <dbReference type="ARBA" id="ARBA00047899"/>
    </source>
</evidence>
<proteinExistence type="inferred from homology"/>
<dbReference type="SMART" id="SM00220">
    <property type="entry name" value="S_TKc"/>
    <property type="match status" value="1"/>
</dbReference>
<reference evidence="22" key="1">
    <citation type="submission" date="2018-04" db="EMBL/GenBank/DDBJ databases">
        <authorList>
            <person name="Go L.Y."/>
            <person name="Mitchell J.A."/>
        </authorList>
    </citation>
    <scope>NUCLEOTIDE SEQUENCE</scope>
    <source>
        <tissue evidence="22">Whole organism</tissue>
    </source>
</reference>
<dbReference type="EMBL" id="UFQT01000280">
    <property type="protein sequence ID" value="SSX22720.1"/>
    <property type="molecule type" value="Genomic_DNA"/>
</dbReference>
<keyword evidence="6" id="KW-0479">Metal-binding</keyword>
<evidence type="ECO:0000313" key="23">
    <source>
        <dbReference type="EMBL" id="SSX22720.1"/>
    </source>
</evidence>
<keyword evidence="3" id="KW-0723">Serine/threonine-protein kinase</keyword>
<dbReference type="OMA" id="VACFRLQ"/>
<evidence type="ECO:0000256" key="14">
    <source>
        <dbReference type="ARBA" id="ARBA00037982"/>
    </source>
</evidence>
<keyword evidence="7 19" id="KW-0547">Nucleotide-binding</keyword>
<comment type="similarity">
    <text evidence="14">Belongs to the protein kinase superfamily. Ser/Thr protein kinase family. GCN2 subfamily.</text>
</comment>